<comment type="caution">
    <text evidence="2">The sequence shown here is derived from an EMBL/GenBank/DDBJ whole genome shotgun (WGS) entry which is preliminary data.</text>
</comment>
<evidence type="ECO:0000313" key="2">
    <source>
        <dbReference type="EMBL" id="KAL3652158.1"/>
    </source>
</evidence>
<protein>
    <submittedName>
        <fullName evidence="2">Uncharacterized protein</fullName>
    </submittedName>
</protein>
<proteinExistence type="predicted"/>
<evidence type="ECO:0000313" key="3">
    <source>
        <dbReference type="Proteomes" id="UP001632038"/>
    </source>
</evidence>
<dbReference type="EMBL" id="JAVIJP010000005">
    <property type="protein sequence ID" value="KAL3652158.1"/>
    <property type="molecule type" value="Genomic_DNA"/>
</dbReference>
<organism evidence="2 3">
    <name type="scientific">Castilleja foliolosa</name>
    <dbReference type="NCBI Taxonomy" id="1961234"/>
    <lineage>
        <taxon>Eukaryota</taxon>
        <taxon>Viridiplantae</taxon>
        <taxon>Streptophyta</taxon>
        <taxon>Embryophyta</taxon>
        <taxon>Tracheophyta</taxon>
        <taxon>Spermatophyta</taxon>
        <taxon>Magnoliopsida</taxon>
        <taxon>eudicotyledons</taxon>
        <taxon>Gunneridae</taxon>
        <taxon>Pentapetalae</taxon>
        <taxon>asterids</taxon>
        <taxon>lamiids</taxon>
        <taxon>Lamiales</taxon>
        <taxon>Orobanchaceae</taxon>
        <taxon>Pedicularideae</taxon>
        <taxon>Castillejinae</taxon>
        <taxon>Castilleja</taxon>
    </lineage>
</organism>
<sequence length="72" mass="8334">MENKASHRVLKNTALGFLENYFIELLWGPGQGQVHVHDGPIVDFWSEDGCKDKDQEHHNDKNKNNQDDDQDD</sequence>
<reference evidence="3" key="1">
    <citation type="journal article" date="2024" name="IScience">
        <title>Strigolactones Initiate the Formation of Haustorium-like Structures in Castilleja.</title>
        <authorList>
            <person name="Buerger M."/>
            <person name="Peterson D."/>
            <person name="Chory J."/>
        </authorList>
    </citation>
    <scope>NUCLEOTIDE SEQUENCE [LARGE SCALE GENOMIC DNA]</scope>
</reference>
<dbReference type="Proteomes" id="UP001632038">
    <property type="component" value="Unassembled WGS sequence"/>
</dbReference>
<keyword evidence="3" id="KW-1185">Reference proteome</keyword>
<feature type="compositionally biased region" description="Basic and acidic residues" evidence="1">
    <location>
        <begin position="48"/>
        <end position="66"/>
    </location>
</feature>
<accession>A0ABD3ECV2</accession>
<gene>
    <name evidence="2" type="ORF">CASFOL_001839</name>
</gene>
<evidence type="ECO:0000256" key="1">
    <source>
        <dbReference type="SAM" id="MobiDB-lite"/>
    </source>
</evidence>
<dbReference type="AlphaFoldDB" id="A0ABD3ECV2"/>
<feature type="region of interest" description="Disordered" evidence="1">
    <location>
        <begin position="47"/>
        <end position="72"/>
    </location>
</feature>
<name>A0ABD3ECV2_9LAMI</name>